<accession>A0A3N6N0J5</accession>
<dbReference type="Proteomes" id="UP000281431">
    <property type="component" value="Unassembled WGS sequence"/>
</dbReference>
<comment type="caution">
    <text evidence="1">The sequence shown here is derived from an EMBL/GenBank/DDBJ whole genome shotgun (WGS) entry which is preliminary data.</text>
</comment>
<evidence type="ECO:0000313" key="1">
    <source>
        <dbReference type="EMBL" id="RQH00977.1"/>
    </source>
</evidence>
<reference evidence="1 2" key="1">
    <citation type="submission" date="2018-10" db="EMBL/GenBank/DDBJ databases">
        <title>Natrarchaeobius chitinivorans gen. nov., sp. nov., and Natrarchaeobius haloalkaliphilus sp. nov., alkaliphilic, chitin-utilizing haloarchaea from hypersaline alkaline lakes.</title>
        <authorList>
            <person name="Sorokin D.Y."/>
            <person name="Elcheninov A.G."/>
            <person name="Kostrikina N.A."/>
            <person name="Bale N.J."/>
            <person name="Sinninghe Damste J.S."/>
            <person name="Khijniak T.V."/>
            <person name="Kublanov I.V."/>
            <person name="Toshchakov S.V."/>
        </authorList>
    </citation>
    <scope>NUCLEOTIDE SEQUENCE [LARGE SCALE GENOMIC DNA]</scope>
    <source>
        <strain evidence="1 2">AArcht7</strain>
    </source>
</reference>
<dbReference type="OrthoDB" id="204520at2157"/>
<keyword evidence="2" id="KW-1185">Reference proteome</keyword>
<proteinExistence type="predicted"/>
<protein>
    <submittedName>
        <fullName evidence="1">Uncharacterized protein</fullName>
    </submittedName>
</protein>
<evidence type="ECO:0000313" key="2">
    <source>
        <dbReference type="Proteomes" id="UP000281431"/>
    </source>
</evidence>
<dbReference type="AlphaFoldDB" id="A0A3N6N0J5"/>
<dbReference type="EMBL" id="REFZ01000005">
    <property type="protein sequence ID" value="RQH00977.1"/>
    <property type="molecule type" value="Genomic_DNA"/>
</dbReference>
<gene>
    <name evidence="1" type="ORF">EA472_10190</name>
</gene>
<sequence length="80" mass="8241">MSTSHGAADAGSADGSELVCDRCDDPVPPDRVIRLSSEPCSELADRYAAVTRPHCPDCVAAVGMLAFAAETRAHAPVESG</sequence>
<name>A0A3N6N0J5_NATCH</name>
<organism evidence="1 2">
    <name type="scientific">Natrarchaeobius chitinivorans</name>
    <dbReference type="NCBI Taxonomy" id="1679083"/>
    <lineage>
        <taxon>Archaea</taxon>
        <taxon>Methanobacteriati</taxon>
        <taxon>Methanobacteriota</taxon>
        <taxon>Stenosarchaea group</taxon>
        <taxon>Halobacteria</taxon>
        <taxon>Halobacteriales</taxon>
        <taxon>Natrialbaceae</taxon>
        <taxon>Natrarchaeobius</taxon>
    </lineage>
</organism>